<feature type="region of interest" description="Disordered" evidence="1">
    <location>
        <begin position="1"/>
        <end position="25"/>
    </location>
</feature>
<dbReference type="Proteomes" id="UP000799539">
    <property type="component" value="Unassembled WGS sequence"/>
</dbReference>
<protein>
    <submittedName>
        <fullName evidence="2">Uncharacterized protein</fullName>
    </submittedName>
</protein>
<sequence length="106" mass="11258">MSSTRKSAWSSSQSLTSKSLTFPSGAKLGFVGDRSVLAGWMARRRVGDLFTSCLAAFFSTLAVTVRLDGAIGQRTYDGISGSVVVEFACSFARRAENVTGFTVVGF</sequence>
<dbReference type="EMBL" id="ML992673">
    <property type="protein sequence ID" value="KAF2212323.1"/>
    <property type="molecule type" value="Genomic_DNA"/>
</dbReference>
<organism evidence="2 3">
    <name type="scientific">Cercospora zeae-maydis SCOH1-5</name>
    <dbReference type="NCBI Taxonomy" id="717836"/>
    <lineage>
        <taxon>Eukaryota</taxon>
        <taxon>Fungi</taxon>
        <taxon>Dikarya</taxon>
        <taxon>Ascomycota</taxon>
        <taxon>Pezizomycotina</taxon>
        <taxon>Dothideomycetes</taxon>
        <taxon>Dothideomycetidae</taxon>
        <taxon>Mycosphaerellales</taxon>
        <taxon>Mycosphaerellaceae</taxon>
        <taxon>Cercospora</taxon>
    </lineage>
</organism>
<dbReference type="AlphaFoldDB" id="A0A6A6FG14"/>
<feature type="compositionally biased region" description="Low complexity" evidence="1">
    <location>
        <begin position="7"/>
        <end position="19"/>
    </location>
</feature>
<evidence type="ECO:0000313" key="3">
    <source>
        <dbReference type="Proteomes" id="UP000799539"/>
    </source>
</evidence>
<proteinExistence type="predicted"/>
<gene>
    <name evidence="2" type="ORF">CERZMDRAFT_97602</name>
</gene>
<keyword evidence="3" id="KW-1185">Reference proteome</keyword>
<reference evidence="2" key="1">
    <citation type="journal article" date="2020" name="Stud. Mycol.">
        <title>101 Dothideomycetes genomes: a test case for predicting lifestyles and emergence of pathogens.</title>
        <authorList>
            <person name="Haridas S."/>
            <person name="Albert R."/>
            <person name="Binder M."/>
            <person name="Bloem J."/>
            <person name="Labutti K."/>
            <person name="Salamov A."/>
            <person name="Andreopoulos B."/>
            <person name="Baker S."/>
            <person name="Barry K."/>
            <person name="Bills G."/>
            <person name="Bluhm B."/>
            <person name="Cannon C."/>
            <person name="Castanera R."/>
            <person name="Culley D."/>
            <person name="Daum C."/>
            <person name="Ezra D."/>
            <person name="Gonzalez J."/>
            <person name="Henrissat B."/>
            <person name="Kuo A."/>
            <person name="Liang C."/>
            <person name="Lipzen A."/>
            <person name="Lutzoni F."/>
            <person name="Magnuson J."/>
            <person name="Mondo S."/>
            <person name="Nolan M."/>
            <person name="Ohm R."/>
            <person name="Pangilinan J."/>
            <person name="Park H.-J."/>
            <person name="Ramirez L."/>
            <person name="Alfaro M."/>
            <person name="Sun H."/>
            <person name="Tritt A."/>
            <person name="Yoshinaga Y."/>
            <person name="Zwiers L.-H."/>
            <person name="Turgeon B."/>
            <person name="Goodwin S."/>
            <person name="Spatafora J."/>
            <person name="Crous P."/>
            <person name="Grigoriev I."/>
        </authorList>
    </citation>
    <scope>NUCLEOTIDE SEQUENCE</scope>
    <source>
        <strain evidence="2">SCOH1-5</strain>
    </source>
</reference>
<accession>A0A6A6FG14</accession>
<evidence type="ECO:0000313" key="2">
    <source>
        <dbReference type="EMBL" id="KAF2212323.1"/>
    </source>
</evidence>
<name>A0A6A6FG14_9PEZI</name>
<evidence type="ECO:0000256" key="1">
    <source>
        <dbReference type="SAM" id="MobiDB-lite"/>
    </source>
</evidence>